<dbReference type="PROSITE" id="PS50102">
    <property type="entry name" value="RRM"/>
    <property type="match status" value="2"/>
</dbReference>
<dbReference type="AlphaFoldDB" id="A0A482VSD6"/>
<protein>
    <submittedName>
        <fullName evidence="13">Serine-arginine protein 55-like</fullName>
    </submittedName>
</protein>
<keyword evidence="7 10" id="KW-0694">RNA-binding</keyword>
<feature type="region of interest" description="Disordered" evidence="11">
    <location>
        <begin position="199"/>
        <end position="324"/>
    </location>
</feature>
<evidence type="ECO:0000313" key="14">
    <source>
        <dbReference type="Proteomes" id="UP000292052"/>
    </source>
</evidence>
<evidence type="ECO:0000256" key="3">
    <source>
        <dbReference type="ARBA" id="ARBA00022491"/>
    </source>
</evidence>
<dbReference type="GO" id="GO:0006397">
    <property type="term" value="P:mRNA processing"/>
    <property type="evidence" value="ECO:0007669"/>
    <property type="project" value="UniProtKB-KW"/>
</dbReference>
<dbReference type="InterPro" id="IPR047190">
    <property type="entry name" value="RRM2_SRSF4/6"/>
</dbReference>
<dbReference type="InterPro" id="IPR012677">
    <property type="entry name" value="Nucleotide-bd_a/b_plait_sf"/>
</dbReference>
<dbReference type="CDD" id="cd12337">
    <property type="entry name" value="RRM1_SRSF4_like"/>
    <property type="match status" value="1"/>
</dbReference>
<keyword evidence="9" id="KW-0539">Nucleus</keyword>
<feature type="compositionally biased region" description="Basic and acidic residues" evidence="11">
    <location>
        <begin position="105"/>
        <end position="125"/>
    </location>
</feature>
<proteinExistence type="inferred from homology"/>
<evidence type="ECO:0000256" key="8">
    <source>
        <dbReference type="ARBA" id="ARBA00023187"/>
    </source>
</evidence>
<evidence type="ECO:0000256" key="9">
    <source>
        <dbReference type="ARBA" id="ARBA00023242"/>
    </source>
</evidence>
<evidence type="ECO:0000313" key="13">
    <source>
        <dbReference type="EMBL" id="RZC35851.1"/>
    </source>
</evidence>
<dbReference type="PANTHER" id="PTHR23003">
    <property type="entry name" value="RNA RECOGNITION MOTIF RRM DOMAIN CONTAINING PROTEIN"/>
    <property type="match status" value="1"/>
</dbReference>
<dbReference type="OrthoDB" id="1099063at2759"/>
<keyword evidence="3" id="KW-0678">Repressor</keyword>
<sequence>MTLDLIVNEMGTRVFVGGLTYRVRERDIEKFFRKYGRIKEVAMKNGFAFVEFDDYRDADDAVYELNGKELLGERVSVERARGTPRGCDQWRGSGGGRGYGPPRGRSRDNREPDMRSHDRYGPPTRTEYRLIVENLSSRVSWQDLKDYMRQAGEVTYADAHKQRRNEGVVEFASYSDMKNAIDKLDDTELNGRRIRLIEDRRRGSRRSRSSSSRSRSRSRSRRRSRSRSSRSHSRSRSHRSSRSKSRDRSKSKSPAHSKSRSRSKSKEVSKSRSRSRSHSKRSKSRSCSKENGAKNRSRSRSMSKEGSKSRSQSPTKENSPEKHD</sequence>
<comment type="similarity">
    <text evidence="2">Belongs to the splicing factor SR family.</text>
</comment>
<dbReference type="SUPFAM" id="SSF54928">
    <property type="entry name" value="RNA-binding domain, RBD"/>
    <property type="match status" value="1"/>
</dbReference>
<dbReference type="Proteomes" id="UP000292052">
    <property type="component" value="Unassembled WGS sequence"/>
</dbReference>
<keyword evidence="6" id="KW-0677">Repeat</keyword>
<accession>A0A482VSD6</accession>
<dbReference type="PANTHER" id="PTHR23003:SF53">
    <property type="entry name" value="SERINE-ARGININE PROTEIN 55-LIKE PROTEIN"/>
    <property type="match status" value="1"/>
</dbReference>
<dbReference type="GO" id="GO:0016607">
    <property type="term" value="C:nuclear speck"/>
    <property type="evidence" value="ECO:0007669"/>
    <property type="project" value="UniProtKB-SubCell"/>
</dbReference>
<dbReference type="STRING" id="1661398.A0A482VSD6"/>
<feature type="compositionally biased region" description="Basic residues" evidence="11">
    <location>
        <begin position="202"/>
        <end position="243"/>
    </location>
</feature>
<keyword evidence="14" id="KW-1185">Reference proteome</keyword>
<feature type="region of interest" description="Disordered" evidence="11">
    <location>
        <begin position="82"/>
        <end position="125"/>
    </location>
</feature>
<reference evidence="13 14" key="1">
    <citation type="submission" date="2017-03" db="EMBL/GenBank/DDBJ databases">
        <title>Genome of the blue death feigning beetle - Asbolus verrucosus.</title>
        <authorList>
            <person name="Rider S.D."/>
        </authorList>
    </citation>
    <scope>NUCLEOTIDE SEQUENCE [LARGE SCALE GENOMIC DNA]</scope>
    <source>
        <strain evidence="13">Butters</strain>
        <tissue evidence="13">Head and leg muscle</tissue>
    </source>
</reference>
<feature type="compositionally biased region" description="Basic residues" evidence="11">
    <location>
        <begin position="271"/>
        <end position="286"/>
    </location>
</feature>
<dbReference type="InterPro" id="IPR035979">
    <property type="entry name" value="RBD_domain_sf"/>
</dbReference>
<dbReference type="GO" id="GO:0005737">
    <property type="term" value="C:cytoplasm"/>
    <property type="evidence" value="ECO:0007669"/>
    <property type="project" value="TreeGrafter"/>
</dbReference>
<dbReference type="FunFam" id="3.30.70.330:FF:000420">
    <property type="entry name" value="serine-arginine protein 55 isoform X1"/>
    <property type="match status" value="1"/>
</dbReference>
<keyword evidence="4" id="KW-0597">Phosphoprotein</keyword>
<keyword evidence="5" id="KW-0507">mRNA processing</keyword>
<name>A0A482VSD6_ASBVE</name>
<dbReference type="Pfam" id="PF00076">
    <property type="entry name" value="RRM_1"/>
    <property type="match status" value="2"/>
</dbReference>
<feature type="domain" description="RRM" evidence="12">
    <location>
        <begin position="12"/>
        <end position="82"/>
    </location>
</feature>
<dbReference type="EMBL" id="QDEB01067320">
    <property type="protein sequence ID" value="RZC35851.1"/>
    <property type="molecule type" value="Genomic_DNA"/>
</dbReference>
<dbReference type="Gene3D" id="3.30.70.330">
    <property type="match status" value="2"/>
</dbReference>
<comment type="caution">
    <text evidence="13">The sequence shown here is derived from an EMBL/GenBank/DDBJ whole genome shotgun (WGS) entry which is preliminary data.</text>
</comment>
<evidence type="ECO:0000256" key="6">
    <source>
        <dbReference type="ARBA" id="ARBA00022737"/>
    </source>
</evidence>
<organism evidence="13 14">
    <name type="scientific">Asbolus verrucosus</name>
    <name type="common">Desert ironclad beetle</name>
    <dbReference type="NCBI Taxonomy" id="1661398"/>
    <lineage>
        <taxon>Eukaryota</taxon>
        <taxon>Metazoa</taxon>
        <taxon>Ecdysozoa</taxon>
        <taxon>Arthropoda</taxon>
        <taxon>Hexapoda</taxon>
        <taxon>Insecta</taxon>
        <taxon>Pterygota</taxon>
        <taxon>Neoptera</taxon>
        <taxon>Endopterygota</taxon>
        <taxon>Coleoptera</taxon>
        <taxon>Polyphaga</taxon>
        <taxon>Cucujiformia</taxon>
        <taxon>Tenebrionidae</taxon>
        <taxon>Pimeliinae</taxon>
        <taxon>Asbolus</taxon>
    </lineage>
</organism>
<evidence type="ECO:0000259" key="12">
    <source>
        <dbReference type="PROSITE" id="PS50102"/>
    </source>
</evidence>
<dbReference type="GO" id="GO:0003729">
    <property type="term" value="F:mRNA binding"/>
    <property type="evidence" value="ECO:0007669"/>
    <property type="project" value="TreeGrafter"/>
</dbReference>
<evidence type="ECO:0000256" key="7">
    <source>
        <dbReference type="ARBA" id="ARBA00022884"/>
    </source>
</evidence>
<feature type="compositionally biased region" description="Basic residues" evidence="11">
    <location>
        <begin position="251"/>
        <end position="263"/>
    </location>
</feature>
<evidence type="ECO:0000256" key="2">
    <source>
        <dbReference type="ARBA" id="ARBA00010269"/>
    </source>
</evidence>
<feature type="domain" description="RRM" evidence="12">
    <location>
        <begin position="128"/>
        <end position="201"/>
    </location>
</feature>
<gene>
    <name evidence="13" type="ORF">BDFB_000004</name>
</gene>
<keyword evidence="8" id="KW-0508">mRNA splicing</keyword>
<evidence type="ECO:0000256" key="10">
    <source>
        <dbReference type="PROSITE-ProRule" id="PRU00176"/>
    </source>
</evidence>
<dbReference type="InterPro" id="IPR050374">
    <property type="entry name" value="RRT5_SRSF_SR"/>
</dbReference>
<feature type="compositionally biased region" description="Gly residues" evidence="11">
    <location>
        <begin position="92"/>
        <end position="101"/>
    </location>
</feature>
<dbReference type="SMART" id="SM00360">
    <property type="entry name" value="RRM"/>
    <property type="match status" value="2"/>
</dbReference>
<dbReference type="FunFam" id="3.30.70.330:FF:000028">
    <property type="entry name" value="Putative serine/arginine-rich splicing factor 4"/>
    <property type="match status" value="1"/>
</dbReference>
<evidence type="ECO:0000256" key="11">
    <source>
        <dbReference type="SAM" id="MobiDB-lite"/>
    </source>
</evidence>
<dbReference type="GO" id="GO:0008380">
    <property type="term" value="P:RNA splicing"/>
    <property type="evidence" value="ECO:0007669"/>
    <property type="project" value="UniProtKB-KW"/>
</dbReference>
<evidence type="ECO:0000256" key="1">
    <source>
        <dbReference type="ARBA" id="ARBA00004324"/>
    </source>
</evidence>
<evidence type="ECO:0000256" key="5">
    <source>
        <dbReference type="ARBA" id="ARBA00022664"/>
    </source>
</evidence>
<evidence type="ECO:0000256" key="4">
    <source>
        <dbReference type="ARBA" id="ARBA00022553"/>
    </source>
</evidence>
<comment type="subcellular location">
    <subcellularLocation>
        <location evidence="1">Nucleus speckle</location>
    </subcellularLocation>
</comment>
<dbReference type="CDD" id="cd12600">
    <property type="entry name" value="RRM2_SRSF4_like"/>
    <property type="match status" value="1"/>
</dbReference>
<dbReference type="InterPro" id="IPR000504">
    <property type="entry name" value="RRM_dom"/>
</dbReference>